<reference evidence="1 2" key="1">
    <citation type="journal article" date="2012" name="Curr. Microbiol.">
        <title>Re-annotation of two hyperthermophilic archaea Pyrococcus abyssi GE5 and Pyrococcus furiosus DSM 3638.</title>
        <authorList>
            <person name="Gao J."/>
            <person name="Wang J."/>
        </authorList>
    </citation>
    <scope>GENOME REANNOTATION</scope>
    <source>
        <strain evidence="2">GE5 / Orsay</strain>
    </source>
</reference>
<proteinExistence type="predicted"/>
<organism evidence="1 2">
    <name type="scientific">Pyrococcus abyssi (strain GE5 / Orsay)</name>
    <dbReference type="NCBI Taxonomy" id="272844"/>
    <lineage>
        <taxon>Archaea</taxon>
        <taxon>Methanobacteriati</taxon>
        <taxon>Methanobacteriota</taxon>
        <taxon>Thermococci</taxon>
        <taxon>Thermococcales</taxon>
        <taxon>Thermococcaceae</taxon>
        <taxon>Pyrococcus</taxon>
    </lineage>
</organism>
<dbReference type="Proteomes" id="UP000009139">
    <property type="component" value="Chromosome"/>
</dbReference>
<accession>G8ZKN1</accession>
<evidence type="ECO:0000313" key="1">
    <source>
        <dbReference type="EMBL" id="CCE70674.1"/>
    </source>
</evidence>
<gene>
    <name evidence="1" type="ordered locus">PAB0820</name>
</gene>
<evidence type="ECO:0000313" key="2">
    <source>
        <dbReference type="Proteomes" id="UP000009139"/>
    </source>
</evidence>
<name>G8ZKN1_PYRAB</name>
<dbReference type="EMBL" id="HE613800">
    <property type="protein sequence ID" value="CCE70674.1"/>
    <property type="molecule type" value="Genomic_DNA"/>
</dbReference>
<sequence length="376" mass="43471">MHMDKLDVKFVISLVLFILIGAYIIGVQDVLFSGNTTSPSPYVYPKEYIEEMRKQYSLLDFSNLITDVSLINKTDSLFTELNSTKKCSILIRDLEKDFYSAKIYTFIPTFAYLAADKIECNASKYQGNVSLALSEVEKLLSEIREIERTKGQSPWLAMAELYLEWSQNPNMTPTQAIFTMEYLIPFLREHIEGGYKEIEFDLSNITRTKREIEKLKRTLKMDKTQRINLISLASVWLNMSENAYRKGEKSLALWYYSVSLAYLNLTETEWAKAPYPYFVQGGLQKDRDMPYNITGIRKEVYEKALTFAKKKGKGPYAELLSNYVLLDLRMLDSYTLPKLSNPNNPLIKYYPSATYEAYLRLLGMVVAIESFASYFS</sequence>
<protein>
    <submittedName>
        <fullName evidence="1">Uncharacterized protein</fullName>
    </submittedName>
</protein>
<dbReference type="AlphaFoldDB" id="G8ZKN1"/>
<comment type="miscellaneous">
    <text evidence="1">The sequence shown here is derived from an EMBL/GenBank/DDBJ third party annotation (TPA) entry.</text>
</comment>